<keyword evidence="1" id="KW-1133">Transmembrane helix</keyword>
<evidence type="ECO:0000313" key="2">
    <source>
        <dbReference type="EMBL" id="MBP0727356.1"/>
    </source>
</evidence>
<sequence>MKKNYTLMFLMFFVASIAGGLALKSIFDYSMLVGVGLGSVFLLCSAFFAGKSQKTPKA</sequence>
<organism evidence="2 3">
    <name type="scientific">Gottfriedia endophytica</name>
    <dbReference type="NCBI Taxonomy" id="2820819"/>
    <lineage>
        <taxon>Bacteria</taxon>
        <taxon>Bacillati</taxon>
        <taxon>Bacillota</taxon>
        <taxon>Bacilli</taxon>
        <taxon>Bacillales</taxon>
        <taxon>Bacillaceae</taxon>
        <taxon>Gottfriedia</taxon>
    </lineage>
</organism>
<keyword evidence="1" id="KW-0472">Membrane</keyword>
<name>A0A940NR63_9BACI</name>
<dbReference type="RefSeq" id="WP_209407694.1">
    <property type="nucleotide sequence ID" value="NZ_JAGIYQ010000028.1"/>
</dbReference>
<keyword evidence="1" id="KW-0812">Transmembrane</keyword>
<dbReference type="EMBL" id="JAGIYQ010000028">
    <property type="protein sequence ID" value="MBP0727356.1"/>
    <property type="molecule type" value="Genomic_DNA"/>
</dbReference>
<dbReference type="Proteomes" id="UP000682134">
    <property type="component" value="Unassembled WGS sequence"/>
</dbReference>
<gene>
    <name evidence="2" type="ORF">J5Y03_19635</name>
</gene>
<keyword evidence="3" id="KW-1185">Reference proteome</keyword>
<comment type="caution">
    <text evidence="2">The sequence shown here is derived from an EMBL/GenBank/DDBJ whole genome shotgun (WGS) entry which is preliminary data.</text>
</comment>
<dbReference type="AlphaFoldDB" id="A0A940NR63"/>
<evidence type="ECO:0000256" key="1">
    <source>
        <dbReference type="SAM" id="Phobius"/>
    </source>
</evidence>
<reference evidence="2" key="1">
    <citation type="submission" date="2021-04" db="EMBL/GenBank/DDBJ databases">
        <title>Genome seq and assembly of Bacillus sp.</title>
        <authorList>
            <person name="Chhetri G."/>
        </authorList>
    </citation>
    <scope>NUCLEOTIDE SEQUENCE</scope>
    <source>
        <strain evidence="2">RG28</strain>
    </source>
</reference>
<accession>A0A940NR63</accession>
<evidence type="ECO:0000313" key="3">
    <source>
        <dbReference type="Proteomes" id="UP000682134"/>
    </source>
</evidence>
<feature type="transmembrane region" description="Helical" evidence="1">
    <location>
        <begin position="32"/>
        <end position="50"/>
    </location>
</feature>
<protein>
    <submittedName>
        <fullName evidence="2">Uncharacterized protein</fullName>
    </submittedName>
</protein>
<proteinExistence type="predicted"/>